<dbReference type="HOGENOM" id="CLU_2586893_0_0_3"/>
<dbReference type="EMBL" id="AE017126">
    <property type="protein sequence ID" value="AAP99453.1"/>
    <property type="molecule type" value="Genomic_DNA"/>
</dbReference>
<dbReference type="AlphaFoldDB" id="Q7VDG9"/>
<dbReference type="Proteomes" id="UP000001420">
    <property type="component" value="Chromosome"/>
</dbReference>
<dbReference type="KEGG" id="pma:Pro_0407"/>
<protein>
    <submittedName>
        <fullName evidence="1">Uncharacterized protein</fullName>
    </submittedName>
</protein>
<dbReference type="eggNOG" id="ENOG502ZEB6">
    <property type="taxonomic scope" value="Bacteria"/>
</dbReference>
<sequence>MQLGSKRYGVYYAMRRSASKKGGSIMKNNSPRQRKTTLKWNSDGELTAIDKARILERLTNKELTECELSCNALSTLKNKK</sequence>
<evidence type="ECO:0000313" key="2">
    <source>
        <dbReference type="Proteomes" id="UP000001420"/>
    </source>
</evidence>
<keyword evidence="2" id="KW-1185">Reference proteome</keyword>
<proteinExistence type="predicted"/>
<dbReference type="RefSeq" id="WP_011124562.1">
    <property type="nucleotide sequence ID" value="NC_005042.1"/>
</dbReference>
<accession>Q7VDG9</accession>
<gene>
    <name evidence="1" type="ordered locus">Pro_0407</name>
</gene>
<dbReference type="OrthoDB" id="541618at2"/>
<dbReference type="EnsemblBacteria" id="AAP99453">
    <property type="protein sequence ID" value="AAP99453"/>
    <property type="gene ID" value="Pro_0407"/>
</dbReference>
<reference evidence="1 2" key="1">
    <citation type="journal article" date="2003" name="Proc. Natl. Acad. Sci. U.S.A.">
        <title>Genome sequence of the cyanobacterium Prochlorococcus marinus SS120, a nearly minimal oxyphototrophic genome.</title>
        <authorList>
            <person name="Dufresne A."/>
            <person name="Salanoubat M."/>
            <person name="Partensky F."/>
            <person name="Artiguenave F."/>
            <person name="Axmann I.M."/>
            <person name="Barbe V."/>
            <person name="Duprat S."/>
            <person name="Galperin M.Y."/>
            <person name="Koonin E.V."/>
            <person name="Le Gall F."/>
            <person name="Makarova K.S."/>
            <person name="Ostrowski M."/>
            <person name="Oztas S."/>
            <person name="Robert C."/>
            <person name="Rogozin I.B."/>
            <person name="Scanlan D.J."/>
            <person name="Tandeau de Marsac N."/>
            <person name="Weissenbach J."/>
            <person name="Wincker P."/>
            <person name="Wolf Y.I."/>
            <person name="Hess W.R."/>
        </authorList>
    </citation>
    <scope>NUCLEOTIDE SEQUENCE [LARGE SCALE GENOMIC DNA]</scope>
    <source>
        <strain evidence="2">SARG / CCMP1375 / SS120</strain>
    </source>
</reference>
<name>Q7VDG9_PROMA</name>
<dbReference type="PATRIC" id="fig|167539.5.peg.416"/>
<evidence type="ECO:0000313" key="1">
    <source>
        <dbReference type="EMBL" id="AAP99453.1"/>
    </source>
</evidence>
<organism evidence="1 2">
    <name type="scientific">Prochlorococcus marinus (strain SARG / CCMP1375 / SS120)</name>
    <dbReference type="NCBI Taxonomy" id="167539"/>
    <lineage>
        <taxon>Bacteria</taxon>
        <taxon>Bacillati</taxon>
        <taxon>Cyanobacteriota</taxon>
        <taxon>Cyanophyceae</taxon>
        <taxon>Synechococcales</taxon>
        <taxon>Prochlorococcaceae</taxon>
        <taxon>Prochlorococcus</taxon>
    </lineage>
</organism>